<dbReference type="EMBL" id="REGN01000043">
    <property type="protein sequence ID" value="RNA44943.1"/>
    <property type="molecule type" value="Genomic_DNA"/>
</dbReference>
<dbReference type="GO" id="GO:0006355">
    <property type="term" value="P:regulation of DNA-templated transcription"/>
    <property type="evidence" value="ECO:0007669"/>
    <property type="project" value="InterPro"/>
</dbReference>
<evidence type="ECO:0000256" key="1">
    <source>
        <dbReference type="SAM" id="MobiDB-lite"/>
    </source>
</evidence>
<dbReference type="PANTHER" id="PTHR13464:SF0">
    <property type="entry name" value="SAP30-BINDING PROTEIN"/>
    <property type="match status" value="1"/>
</dbReference>
<dbReference type="Pfam" id="PF07818">
    <property type="entry name" value="HCNGP"/>
    <property type="match status" value="1"/>
</dbReference>
<dbReference type="AlphaFoldDB" id="A0A3M7TA08"/>
<evidence type="ECO:0000313" key="3">
    <source>
        <dbReference type="Proteomes" id="UP000276133"/>
    </source>
</evidence>
<keyword evidence="3" id="KW-1185">Reference proteome</keyword>
<dbReference type="STRING" id="10195.A0A3M7TA08"/>
<feature type="region of interest" description="Disordered" evidence="1">
    <location>
        <begin position="1"/>
        <end position="124"/>
    </location>
</feature>
<accession>A0A3M7TA08</accession>
<dbReference type="OrthoDB" id="1714508at2759"/>
<feature type="compositionally biased region" description="Basic and acidic residues" evidence="1">
    <location>
        <begin position="64"/>
        <end position="74"/>
    </location>
</feature>
<name>A0A3M7TA08_BRAPC</name>
<feature type="compositionally biased region" description="Low complexity" evidence="1">
    <location>
        <begin position="30"/>
        <end position="47"/>
    </location>
</feature>
<protein>
    <submittedName>
        <fullName evidence="2">SAP30-binding isoform X1</fullName>
    </submittedName>
</protein>
<dbReference type="Proteomes" id="UP000276133">
    <property type="component" value="Unassembled WGS sequence"/>
</dbReference>
<feature type="compositionally biased region" description="Basic and acidic residues" evidence="1">
    <location>
        <begin position="94"/>
        <end position="105"/>
    </location>
</feature>
<feature type="non-terminal residue" evidence="2">
    <location>
        <position position="248"/>
    </location>
</feature>
<evidence type="ECO:0000313" key="2">
    <source>
        <dbReference type="EMBL" id="RNA44943.1"/>
    </source>
</evidence>
<dbReference type="GO" id="GO:0005634">
    <property type="term" value="C:nucleus"/>
    <property type="evidence" value="ECO:0007669"/>
    <property type="project" value="TreeGrafter"/>
</dbReference>
<proteinExistence type="predicted"/>
<reference evidence="2 3" key="1">
    <citation type="journal article" date="2018" name="Sci. Rep.">
        <title>Genomic signatures of local adaptation to the degree of environmental predictability in rotifers.</title>
        <authorList>
            <person name="Franch-Gras L."/>
            <person name="Hahn C."/>
            <person name="Garcia-Roger E.M."/>
            <person name="Carmona M.J."/>
            <person name="Serra M."/>
            <person name="Gomez A."/>
        </authorList>
    </citation>
    <scope>NUCLEOTIDE SEQUENCE [LARGE SCALE GENOMIC DNA]</scope>
    <source>
        <strain evidence="2">HYR1</strain>
    </source>
</reference>
<gene>
    <name evidence="2" type="ORF">BpHYR1_052231</name>
</gene>
<dbReference type="InterPro" id="IPR012479">
    <property type="entry name" value="SAP30BP"/>
</dbReference>
<organism evidence="2 3">
    <name type="scientific">Brachionus plicatilis</name>
    <name type="common">Marine rotifer</name>
    <name type="synonym">Brachionus muelleri</name>
    <dbReference type="NCBI Taxonomy" id="10195"/>
    <lineage>
        <taxon>Eukaryota</taxon>
        <taxon>Metazoa</taxon>
        <taxon>Spiralia</taxon>
        <taxon>Gnathifera</taxon>
        <taxon>Rotifera</taxon>
        <taxon>Eurotatoria</taxon>
        <taxon>Monogononta</taxon>
        <taxon>Pseudotrocha</taxon>
        <taxon>Ploima</taxon>
        <taxon>Brachionidae</taxon>
        <taxon>Brachionus</taxon>
    </lineage>
</organism>
<sequence>MSKSRKPKVSLVTAYESGAESDSQTESDSEQSNSSKSSRSSSYSRSTSRTKSRSKSPTEADGLDSGKKRQREFSQEAEQMPGESVSMDYEESSDEFRKKSEKDNVESVTPQSSAKVEAEAKEKTDIEQDPNFFTEKNGFLPGSEKIKLPPAPETQCSQSLQNKIIQVLDRMKQYNYSINNDIKNKKKFKNPSIYEKLIEAYALDEFGSSFDSHIVDLKAHGYMFYDELDQAQMAEWAKKDKERKDRTK</sequence>
<dbReference type="PANTHER" id="PTHR13464">
    <property type="entry name" value="TRANSCRIPTIONAL REGULATOR PROTEIN HCNGP"/>
    <property type="match status" value="1"/>
</dbReference>
<comment type="caution">
    <text evidence="2">The sequence shown here is derived from an EMBL/GenBank/DDBJ whole genome shotgun (WGS) entry which is preliminary data.</text>
</comment>